<dbReference type="EMBL" id="HE774682">
    <property type="protein sequence ID" value="CCG54464.1"/>
    <property type="molecule type" value="Genomic_DNA"/>
</dbReference>
<keyword evidence="3" id="KW-1185">Reference proteome</keyword>
<protein>
    <submittedName>
        <fullName evidence="2">SprE lipoprotein</fullName>
    </submittedName>
</protein>
<proteinExistence type="predicted"/>
<sequence length="858" mass="98301">MGAALFWACSTKKDSFVNRNFHAVTTEYNVLFNGNEALVKGISDVNASYTDDFWEILPTERMQATEEELKPGDKKNPNFERAETKATKAIQKHSMNIGGYEKNPQIDEAYLMLGKARYYEHRYLPALEAFNYILYKYPNSNNVYQAKVWREKVNIRLENEKLAIKNLKKSLKDTKLKGKDLADINAVLTEAYVKTNAIDSAVATIKIARDETKVKEERARYTFILGQLYEKLNYKDSAFAAFQEVIDMKRKSPKPYTIFSHFKQAAQFDFERGDTVAFHKKFDKMIEDIENRPHLDILYHQKALFYDAKNNDKQAIKYYNKSVKSLSQDKYLVASNYRNISTIYYNQHNFHLSKKYLDSTLIHLNEKHREFKPLKKKLNTLTEVVKYQDIIKNADSILSISEMSESEKNEYFKKFIVALKKTDSIKAKNLADKEALKNTLNAGNDKGGVTPVMLGSEKASLLPTPGNTMSPPNSLPSVGTQSSFYFYNPAAVAQGRIAFQKKWGNLVLGDNWKSLSKIDVVQDEVKDDTNENQDANEEEMESNPAYTTKFYTDKLPTDPKELANMRIDANDARFKLGELFKESLKENQLATNSFAAILENKPEAKLVLPTYYNLYLLYNGVNADKAAFYKQKIIADYPNSRYASLLNNNGSYNIEATANSEFNSLYKKVQDGNFRDAYVDVEMLVKKYDGDELNAKFDVLKAQIEGRLYGIEAYKKGLEKVVKEYPKGEEAKRAAAILATDVPKIEAMNFGTTSKTYNLIFVTPYPNEITHKALLDKLNKFIKDSGNPDIKLSNDIYDLKTNCIVIHGFITEELAAANYEYLKLQKEYKIKDKAYVISNEDYKVIQAKKKLEEVISKK</sequence>
<organism evidence="2 3">
    <name type="scientific">Flavobacterium indicum (strain DSM 17447 / CIP 109464 / GPTSA100-9)</name>
    <dbReference type="NCBI Taxonomy" id="1094466"/>
    <lineage>
        <taxon>Bacteria</taxon>
        <taxon>Pseudomonadati</taxon>
        <taxon>Bacteroidota</taxon>
        <taxon>Flavobacteriia</taxon>
        <taxon>Flavobacteriales</taxon>
        <taxon>Flavobacteriaceae</taxon>
        <taxon>Flavobacterium</taxon>
    </lineage>
</organism>
<keyword evidence="2" id="KW-0449">Lipoprotein</keyword>
<dbReference type="SUPFAM" id="SSF48452">
    <property type="entry name" value="TPR-like"/>
    <property type="match status" value="2"/>
</dbReference>
<reference evidence="3" key="2">
    <citation type="submission" date="2012-03" db="EMBL/GenBank/DDBJ databases">
        <title>Complete genome sequence of Flavobacterium indicum GPTSA100-9T, isolated from warm spring water.</title>
        <authorList>
            <person name="Barbier P."/>
            <person name="Houel A."/>
            <person name="Loux V."/>
            <person name="Poulain J."/>
            <person name="Bernardet J.-F."/>
            <person name="Touchon M."/>
            <person name="Duchaud E."/>
        </authorList>
    </citation>
    <scope>NUCLEOTIDE SEQUENCE [LARGE SCALE GENOMIC DNA]</scope>
    <source>
        <strain evidence="3">DSM 17447 / CIP 109464 / GPTSA100-9</strain>
    </source>
</reference>
<evidence type="ECO:0000313" key="2">
    <source>
        <dbReference type="EMBL" id="CCG54464.1"/>
    </source>
</evidence>
<dbReference type="eggNOG" id="COG0457">
    <property type="taxonomic scope" value="Bacteria"/>
</dbReference>
<dbReference type="Gene3D" id="1.25.40.10">
    <property type="entry name" value="Tetratricopeptide repeat domain"/>
    <property type="match status" value="3"/>
</dbReference>
<dbReference type="STRING" id="1094466.KQS_12800"/>
<keyword evidence="1" id="KW-0175">Coiled coil</keyword>
<dbReference type="SMART" id="SM00028">
    <property type="entry name" value="TPR"/>
    <property type="match status" value="3"/>
</dbReference>
<dbReference type="PATRIC" id="fig|1094466.5.peg.2502"/>
<feature type="coiled-coil region" evidence="1">
    <location>
        <begin position="150"/>
        <end position="177"/>
    </location>
</feature>
<dbReference type="Proteomes" id="UP000007599">
    <property type="component" value="Chromosome I"/>
</dbReference>
<evidence type="ECO:0000313" key="3">
    <source>
        <dbReference type="Proteomes" id="UP000007599"/>
    </source>
</evidence>
<dbReference type="KEGG" id="fin:KQS_12800"/>
<name>H8XRN0_FLAIG</name>
<evidence type="ECO:0000256" key="1">
    <source>
        <dbReference type="SAM" id="Coils"/>
    </source>
</evidence>
<gene>
    <name evidence="2" type="primary">sprE</name>
    <name evidence="2" type="ordered locus">KQS_12800</name>
</gene>
<accession>H8XRN0</accession>
<dbReference type="InterPro" id="IPR011990">
    <property type="entry name" value="TPR-like_helical_dom_sf"/>
</dbReference>
<dbReference type="InterPro" id="IPR019734">
    <property type="entry name" value="TPR_rpt"/>
</dbReference>
<dbReference type="HOGENOM" id="CLU_007706_1_0_10"/>
<dbReference type="OrthoDB" id="1522549at2"/>
<reference evidence="2 3" key="1">
    <citation type="journal article" date="2012" name="J. Bacteriol.">
        <title>Complete Genome Sequence of Flavobacterium indicum GPSTA100-9T, Isolated from Warm Spring Water.</title>
        <authorList>
            <person name="Barbier P."/>
            <person name="Houel A."/>
            <person name="Loux V."/>
            <person name="Poulain J."/>
            <person name="Bernardet J.F."/>
            <person name="Touchon M."/>
            <person name="Duchaud E."/>
        </authorList>
    </citation>
    <scope>NUCLEOTIDE SEQUENCE [LARGE SCALE GENOMIC DNA]</scope>
    <source>
        <strain evidence="3">DSM 17447 / CIP 109464 / GPTSA100-9</strain>
    </source>
</reference>
<dbReference type="AlphaFoldDB" id="H8XRN0"/>